<dbReference type="AlphaFoldDB" id="A0AB73LTB9"/>
<comment type="caution">
    <text evidence="1">The sequence shown here is derived from an EMBL/GenBank/DDBJ whole genome shotgun (WGS) entry which is preliminary data.</text>
</comment>
<protein>
    <submittedName>
        <fullName evidence="1">Uncharacterized protein</fullName>
    </submittedName>
</protein>
<accession>A0AB73LTB9</accession>
<reference evidence="1 2" key="1">
    <citation type="submission" date="2016-10" db="EMBL/GenBank/DDBJ databases">
        <title>Evaluation of Human, Animal and Environmental Mycobacterium chelonae Isolates by Core Genome Phylogenomic Analysis, Targeted Gene Comparison, and Anti-microbial Susceptibility Patterns: A Tale of Mistaken Identities.</title>
        <authorList>
            <person name="Fogelson S.B."/>
            <person name="Camus A.C."/>
            <person name="Lorenz W."/>
            <person name="Vasireddy R."/>
            <person name="Vasireddy S."/>
            <person name="Smith T."/>
            <person name="Brown-Elliott B.A."/>
            <person name="Wallace R.J.Jr."/>
            <person name="Hasan N.A."/>
            <person name="Reischl U."/>
            <person name="Sanchez S."/>
        </authorList>
    </citation>
    <scope>NUCLEOTIDE SEQUENCE [LARGE SCALE GENOMIC DNA]</scope>
    <source>
        <strain evidence="1 2">42895</strain>
    </source>
</reference>
<evidence type="ECO:0000313" key="2">
    <source>
        <dbReference type="Proteomes" id="UP000180113"/>
    </source>
</evidence>
<evidence type="ECO:0000313" key="1">
    <source>
        <dbReference type="EMBL" id="OHT55039.1"/>
    </source>
</evidence>
<name>A0AB73LTB9_MYCCH</name>
<gene>
    <name evidence="1" type="ORF">BKG62_02280</name>
</gene>
<dbReference type="Proteomes" id="UP000180113">
    <property type="component" value="Unassembled WGS sequence"/>
</dbReference>
<proteinExistence type="predicted"/>
<dbReference type="EMBL" id="MLHW01000001">
    <property type="protein sequence ID" value="OHT55039.1"/>
    <property type="molecule type" value="Genomic_DNA"/>
</dbReference>
<sequence length="62" mass="6604">MVAGVMDDANHAGAIIGRMPSSKPIHLAMMNAATLAQQVRTYASLKYATTPVVVQPEDLRHG</sequence>
<organism evidence="1 2">
    <name type="scientific">Mycobacteroides chelonae</name>
    <name type="common">Mycobacterium chelonae</name>
    <dbReference type="NCBI Taxonomy" id="1774"/>
    <lineage>
        <taxon>Bacteria</taxon>
        <taxon>Bacillati</taxon>
        <taxon>Actinomycetota</taxon>
        <taxon>Actinomycetes</taxon>
        <taxon>Mycobacteriales</taxon>
        <taxon>Mycobacteriaceae</taxon>
        <taxon>Mycobacteroides</taxon>
    </lineage>
</organism>